<keyword evidence="4" id="KW-1185">Reference proteome</keyword>
<dbReference type="SUPFAM" id="SSF53335">
    <property type="entry name" value="S-adenosyl-L-methionine-dependent methyltransferases"/>
    <property type="match status" value="1"/>
</dbReference>
<feature type="compositionally biased region" description="Polar residues" evidence="1">
    <location>
        <begin position="46"/>
        <end position="68"/>
    </location>
</feature>
<evidence type="ECO:0000313" key="3">
    <source>
        <dbReference type="EMBL" id="OKP00737.1"/>
    </source>
</evidence>
<dbReference type="InterPro" id="IPR029063">
    <property type="entry name" value="SAM-dependent_MTases_sf"/>
</dbReference>
<dbReference type="Pfam" id="PF13489">
    <property type="entry name" value="Methyltransf_23"/>
    <property type="match status" value="1"/>
</dbReference>
<dbReference type="InterPro" id="IPR050508">
    <property type="entry name" value="Methyltransf_Superfamily"/>
</dbReference>
<keyword evidence="2" id="KW-1133">Transmembrane helix</keyword>
<protein>
    <submittedName>
        <fullName evidence="3">Methyltransferase OMS1, mitochondrial</fullName>
    </submittedName>
</protein>
<dbReference type="Proteomes" id="UP000186955">
    <property type="component" value="Unassembled WGS sequence"/>
</dbReference>
<dbReference type="Gene3D" id="3.40.50.150">
    <property type="entry name" value="Vaccinia Virus protein VP39"/>
    <property type="match status" value="1"/>
</dbReference>
<keyword evidence="3" id="KW-0489">Methyltransferase</keyword>
<evidence type="ECO:0000256" key="2">
    <source>
        <dbReference type="SAM" id="Phobius"/>
    </source>
</evidence>
<accession>A0A1Q5TKI4</accession>
<feature type="region of interest" description="Disordered" evidence="1">
    <location>
        <begin position="46"/>
        <end position="74"/>
    </location>
</feature>
<evidence type="ECO:0000313" key="4">
    <source>
        <dbReference type="Proteomes" id="UP000186955"/>
    </source>
</evidence>
<keyword evidence="2" id="KW-0472">Membrane</keyword>
<evidence type="ECO:0000256" key="1">
    <source>
        <dbReference type="SAM" id="MobiDB-lite"/>
    </source>
</evidence>
<dbReference type="AlphaFoldDB" id="A0A1Q5TKI4"/>
<dbReference type="GO" id="GO:0008168">
    <property type="term" value="F:methyltransferase activity"/>
    <property type="evidence" value="ECO:0007669"/>
    <property type="project" value="UniProtKB-KW"/>
</dbReference>
<keyword evidence="2" id="KW-0812">Transmembrane</keyword>
<dbReference type="PANTHER" id="PTHR42912:SF83">
    <property type="entry name" value="METHYLTRANSFERASE TYPE 11 DOMAIN-CONTAINING PROTEIN"/>
    <property type="match status" value="1"/>
</dbReference>
<reference evidence="3 4" key="1">
    <citation type="submission" date="2016-10" db="EMBL/GenBank/DDBJ databases">
        <title>Genome sequence of the ascomycete fungus Penicillium subrubescens.</title>
        <authorList>
            <person name="De Vries R.P."/>
            <person name="Peng M."/>
            <person name="Dilokpimol A."/>
            <person name="Hilden K."/>
            <person name="Makela M.R."/>
            <person name="Grigoriev I."/>
            <person name="Riley R."/>
            <person name="Granchi Z."/>
        </authorList>
    </citation>
    <scope>NUCLEOTIDE SEQUENCE [LARGE SCALE GENOMIC DNA]</scope>
    <source>
        <strain evidence="3 4">CBS 132785</strain>
    </source>
</reference>
<organism evidence="3 4">
    <name type="scientific">Penicillium subrubescens</name>
    <dbReference type="NCBI Taxonomy" id="1316194"/>
    <lineage>
        <taxon>Eukaryota</taxon>
        <taxon>Fungi</taxon>
        <taxon>Dikarya</taxon>
        <taxon>Ascomycota</taxon>
        <taxon>Pezizomycotina</taxon>
        <taxon>Eurotiomycetes</taxon>
        <taxon>Eurotiomycetidae</taxon>
        <taxon>Eurotiales</taxon>
        <taxon>Aspergillaceae</taxon>
        <taxon>Penicillium</taxon>
    </lineage>
</organism>
<sequence>MSAPRVGRASLQAKLHITTLSRGIKSKARRPAQSTYVSNTKYFNSTSRPATNYLPSTKTSQPQRQTPPKSELQRFQGRIRTEQEATQKKTYHGISPRVLTFLGITALTISTYTGYLYASYTREVSKAQSLDVPTDVSDRYNSTAPTFDAEVELSEKAMRMGTKRAELVRMARGDVLEVSCGTGRNLEYYELGERRGVDSEGKGVIKGCRTLTLVDLSPQMVAITEEKFRQLRPEFTRVLFRAQNAATVPVEKPLVTKTSDVDTQGAREDRYYDTIVQTMGLCSMPDPVATLQHLGSITEPNRGRILLLEHGRSYYGWLNRILDNLAPAHADRHGCWWNRDIGAIVKESGLEIVEEKRWHFGTTWKYVLRPRQEGDKKA</sequence>
<keyword evidence="3" id="KW-0808">Transferase</keyword>
<feature type="transmembrane region" description="Helical" evidence="2">
    <location>
        <begin position="98"/>
        <end position="118"/>
    </location>
</feature>
<gene>
    <name evidence="3" type="ORF">PENSUB_7668</name>
</gene>
<dbReference type="EMBL" id="MNBE01000643">
    <property type="protein sequence ID" value="OKP00737.1"/>
    <property type="molecule type" value="Genomic_DNA"/>
</dbReference>
<dbReference type="GO" id="GO:0032259">
    <property type="term" value="P:methylation"/>
    <property type="evidence" value="ECO:0007669"/>
    <property type="project" value="UniProtKB-KW"/>
</dbReference>
<dbReference type="PANTHER" id="PTHR42912">
    <property type="entry name" value="METHYLTRANSFERASE"/>
    <property type="match status" value="1"/>
</dbReference>
<proteinExistence type="predicted"/>
<name>A0A1Q5TKI4_9EURO</name>
<comment type="caution">
    <text evidence="3">The sequence shown here is derived from an EMBL/GenBank/DDBJ whole genome shotgun (WGS) entry which is preliminary data.</text>
</comment>
<dbReference type="STRING" id="1316194.A0A1Q5TKI4"/>